<accession>A0A5A7QJE4</accession>
<gene>
    <name evidence="1" type="ORF">STAS_22421</name>
</gene>
<dbReference type="Proteomes" id="UP000325081">
    <property type="component" value="Unassembled WGS sequence"/>
</dbReference>
<evidence type="ECO:0000313" key="2">
    <source>
        <dbReference type="Proteomes" id="UP000325081"/>
    </source>
</evidence>
<keyword evidence="2" id="KW-1185">Reference proteome</keyword>
<organism evidence="1 2">
    <name type="scientific">Striga asiatica</name>
    <name type="common">Asiatic witchweed</name>
    <name type="synonym">Buchnera asiatica</name>
    <dbReference type="NCBI Taxonomy" id="4170"/>
    <lineage>
        <taxon>Eukaryota</taxon>
        <taxon>Viridiplantae</taxon>
        <taxon>Streptophyta</taxon>
        <taxon>Embryophyta</taxon>
        <taxon>Tracheophyta</taxon>
        <taxon>Spermatophyta</taxon>
        <taxon>Magnoliopsida</taxon>
        <taxon>eudicotyledons</taxon>
        <taxon>Gunneridae</taxon>
        <taxon>Pentapetalae</taxon>
        <taxon>asterids</taxon>
        <taxon>lamiids</taxon>
        <taxon>Lamiales</taxon>
        <taxon>Orobanchaceae</taxon>
        <taxon>Buchnereae</taxon>
        <taxon>Striga</taxon>
    </lineage>
</organism>
<proteinExistence type="predicted"/>
<evidence type="ECO:0000313" key="1">
    <source>
        <dbReference type="EMBL" id="GER45475.1"/>
    </source>
</evidence>
<dbReference type="EMBL" id="BKCP01007182">
    <property type="protein sequence ID" value="GER45475.1"/>
    <property type="molecule type" value="Genomic_DNA"/>
</dbReference>
<sequence>MSISSGSYDEEQVDEVLRGNTTGQMRLPLARESPVIDVVIEQSTSCLSGFWRRPHRYWSSPTLFKWSTSLSQQRYFALRRVVAGGGLILCSCRTLLGISGSIRQTCSVGEARKVEFILRSKKKAKDDMDRVVTIAQMQSFIDLEPKDLDIQMIDFSPNTNQPLRRRRLDRGKRYKSGSNPKIPNVNFWPPHVVDSSTVPLMSWDPLAEQVAQSLTVAEKIQHTAGILVRRIANDLVQLRIEHEVCKGKINSLKEKVKWEKLRTQRRRDGG</sequence>
<protein>
    <submittedName>
        <fullName evidence="1">Zinc finger C3HC4-type RING finger family protein</fullName>
    </submittedName>
</protein>
<name>A0A5A7QJE4_STRAF</name>
<reference evidence="2" key="1">
    <citation type="journal article" date="2019" name="Curr. Biol.">
        <title>Genome Sequence of Striga asiatica Provides Insight into the Evolution of Plant Parasitism.</title>
        <authorList>
            <person name="Yoshida S."/>
            <person name="Kim S."/>
            <person name="Wafula E.K."/>
            <person name="Tanskanen J."/>
            <person name="Kim Y.M."/>
            <person name="Honaas L."/>
            <person name="Yang Z."/>
            <person name="Spallek T."/>
            <person name="Conn C.E."/>
            <person name="Ichihashi Y."/>
            <person name="Cheong K."/>
            <person name="Cui S."/>
            <person name="Der J.P."/>
            <person name="Gundlach H."/>
            <person name="Jiao Y."/>
            <person name="Hori C."/>
            <person name="Ishida J.K."/>
            <person name="Kasahara H."/>
            <person name="Kiba T."/>
            <person name="Kim M.S."/>
            <person name="Koo N."/>
            <person name="Laohavisit A."/>
            <person name="Lee Y.H."/>
            <person name="Lumba S."/>
            <person name="McCourt P."/>
            <person name="Mortimer J.C."/>
            <person name="Mutuku J.M."/>
            <person name="Nomura T."/>
            <person name="Sasaki-Sekimoto Y."/>
            <person name="Seto Y."/>
            <person name="Wang Y."/>
            <person name="Wakatake T."/>
            <person name="Sakakibara H."/>
            <person name="Demura T."/>
            <person name="Yamaguchi S."/>
            <person name="Yoneyama K."/>
            <person name="Manabe R.I."/>
            <person name="Nelson D.C."/>
            <person name="Schulman A.H."/>
            <person name="Timko M.P."/>
            <person name="dePamphilis C.W."/>
            <person name="Choi D."/>
            <person name="Shirasu K."/>
        </authorList>
    </citation>
    <scope>NUCLEOTIDE SEQUENCE [LARGE SCALE GENOMIC DNA]</scope>
    <source>
        <strain evidence="2">cv. UVA1</strain>
    </source>
</reference>
<dbReference type="AlphaFoldDB" id="A0A5A7QJE4"/>
<comment type="caution">
    <text evidence="1">The sequence shown here is derived from an EMBL/GenBank/DDBJ whole genome shotgun (WGS) entry which is preliminary data.</text>
</comment>